<dbReference type="EMBL" id="JADFFL010000005">
    <property type="protein sequence ID" value="MBE9662911.1"/>
    <property type="molecule type" value="Genomic_DNA"/>
</dbReference>
<dbReference type="GO" id="GO:0046872">
    <property type="term" value="F:metal ion binding"/>
    <property type="evidence" value="ECO:0007669"/>
    <property type="project" value="UniProtKB-KW"/>
</dbReference>
<keyword evidence="2" id="KW-0808">Transferase</keyword>
<evidence type="ECO:0000313" key="4">
    <source>
        <dbReference type="EMBL" id="MBE9662911.1"/>
    </source>
</evidence>
<proteinExistence type="predicted"/>
<dbReference type="Proteomes" id="UP000622475">
    <property type="component" value="Unassembled WGS sequence"/>
</dbReference>
<protein>
    <submittedName>
        <fullName evidence="4">Glycosyltransferase family 8 protein</fullName>
    </submittedName>
</protein>
<gene>
    <name evidence="4" type="ORF">IRJ16_13535</name>
</gene>
<sequence>MAINNNIILTMNCDNDYIILMAALLKSIEVHHKSGEHIEVYMAGPNITKESKKKMLASIDPKMFTIHWKTLKEMIPKGMALPYDRNLFPATVYMRLFMPYIMPADVKKVLYLDVDMICLEDISNIWNTDVTDYVTAAVVDCRVTTLDNDWGGVLNYQALGLDGKHPYVNSGLQIMNVEKYREAQMAERVIKAINDNQKFAQYAEQYAMNTILPSIKWLQLDKKWNYFSTEEYQGEQGIIHYISRKPIHTTYAGKEIFKEIFFRYLNQTAWADAKQISEMRRLFKKVGIVFSKVKRQLT</sequence>
<comment type="caution">
    <text evidence="4">The sequence shown here is derived from an EMBL/GenBank/DDBJ whole genome shotgun (WGS) entry which is preliminary data.</text>
</comment>
<dbReference type="InterPro" id="IPR050748">
    <property type="entry name" value="Glycosyltrans_8_dom-fam"/>
</dbReference>
<dbReference type="SUPFAM" id="SSF53448">
    <property type="entry name" value="Nucleotide-diphospho-sugar transferases"/>
    <property type="match status" value="1"/>
</dbReference>
<dbReference type="Pfam" id="PF01501">
    <property type="entry name" value="Glyco_transf_8"/>
    <property type="match status" value="1"/>
</dbReference>
<evidence type="ECO:0000256" key="3">
    <source>
        <dbReference type="ARBA" id="ARBA00022723"/>
    </source>
</evidence>
<keyword evidence="1" id="KW-0328">Glycosyltransferase</keyword>
<dbReference type="PANTHER" id="PTHR13778:SF47">
    <property type="entry name" value="LIPOPOLYSACCHARIDE 1,3-GALACTOSYLTRANSFERASE"/>
    <property type="match status" value="1"/>
</dbReference>
<accession>A0A929L468</accession>
<reference evidence="4" key="1">
    <citation type="submission" date="2020-10" db="EMBL/GenBank/DDBJ databases">
        <title>Mucilaginibacter mali sp. nov., isolated from rhizosphere soil of apple orchard.</title>
        <authorList>
            <person name="Lee J.-S."/>
            <person name="Kim H.S."/>
            <person name="Kim J.-S."/>
        </authorList>
    </citation>
    <scope>NUCLEOTIDE SEQUENCE</scope>
    <source>
        <strain evidence="4">KCTC 22746</strain>
    </source>
</reference>
<dbReference type="InterPro" id="IPR002495">
    <property type="entry name" value="Glyco_trans_8"/>
</dbReference>
<evidence type="ECO:0000256" key="1">
    <source>
        <dbReference type="ARBA" id="ARBA00022676"/>
    </source>
</evidence>
<organism evidence="4 5">
    <name type="scientific">Mucilaginibacter myungsuensis</name>
    <dbReference type="NCBI Taxonomy" id="649104"/>
    <lineage>
        <taxon>Bacteria</taxon>
        <taxon>Pseudomonadati</taxon>
        <taxon>Bacteroidota</taxon>
        <taxon>Sphingobacteriia</taxon>
        <taxon>Sphingobacteriales</taxon>
        <taxon>Sphingobacteriaceae</taxon>
        <taxon>Mucilaginibacter</taxon>
    </lineage>
</organism>
<dbReference type="Gene3D" id="3.90.550.10">
    <property type="entry name" value="Spore Coat Polysaccharide Biosynthesis Protein SpsA, Chain A"/>
    <property type="match status" value="1"/>
</dbReference>
<dbReference type="RefSeq" id="WP_194112151.1">
    <property type="nucleotide sequence ID" value="NZ_JADFFL010000005.1"/>
</dbReference>
<keyword evidence="3" id="KW-0479">Metal-binding</keyword>
<name>A0A929L468_9SPHI</name>
<dbReference type="AlphaFoldDB" id="A0A929L468"/>
<dbReference type="GO" id="GO:0016757">
    <property type="term" value="F:glycosyltransferase activity"/>
    <property type="evidence" value="ECO:0007669"/>
    <property type="project" value="UniProtKB-KW"/>
</dbReference>
<dbReference type="InterPro" id="IPR029044">
    <property type="entry name" value="Nucleotide-diphossugar_trans"/>
</dbReference>
<evidence type="ECO:0000313" key="5">
    <source>
        <dbReference type="Proteomes" id="UP000622475"/>
    </source>
</evidence>
<evidence type="ECO:0000256" key="2">
    <source>
        <dbReference type="ARBA" id="ARBA00022679"/>
    </source>
</evidence>
<dbReference type="PANTHER" id="PTHR13778">
    <property type="entry name" value="GLYCOSYLTRANSFERASE 8 DOMAIN-CONTAINING PROTEIN"/>
    <property type="match status" value="1"/>
</dbReference>
<keyword evidence="5" id="KW-1185">Reference proteome</keyword>